<dbReference type="PANTHER" id="PTHR24559">
    <property type="entry name" value="TRANSPOSON TY3-I GAG-POL POLYPROTEIN"/>
    <property type="match status" value="1"/>
</dbReference>
<evidence type="ECO:0000313" key="3">
    <source>
        <dbReference type="EMBL" id="GEU36533.1"/>
    </source>
</evidence>
<dbReference type="Gene3D" id="2.40.70.10">
    <property type="entry name" value="Acid Proteases"/>
    <property type="match status" value="1"/>
</dbReference>
<organism evidence="3">
    <name type="scientific">Tanacetum cinerariifolium</name>
    <name type="common">Dalmatian daisy</name>
    <name type="synonym">Chrysanthemum cinerariifolium</name>
    <dbReference type="NCBI Taxonomy" id="118510"/>
    <lineage>
        <taxon>Eukaryota</taxon>
        <taxon>Viridiplantae</taxon>
        <taxon>Streptophyta</taxon>
        <taxon>Embryophyta</taxon>
        <taxon>Tracheophyta</taxon>
        <taxon>Spermatophyta</taxon>
        <taxon>Magnoliopsida</taxon>
        <taxon>eudicotyledons</taxon>
        <taxon>Gunneridae</taxon>
        <taxon>Pentapetalae</taxon>
        <taxon>asterids</taxon>
        <taxon>campanulids</taxon>
        <taxon>Asterales</taxon>
        <taxon>Asteraceae</taxon>
        <taxon>Asteroideae</taxon>
        <taxon>Anthemideae</taxon>
        <taxon>Anthemidinae</taxon>
        <taxon>Tanacetum</taxon>
    </lineage>
</organism>
<proteinExistence type="predicted"/>
<feature type="domain" description="Reverse transcriptase" evidence="2">
    <location>
        <begin position="503"/>
        <end position="678"/>
    </location>
</feature>
<sequence>MVNVIPPDHVDDVPIVEPNQHDDVPVVPDPVLVDEYEGLEEEEFEEEEELQEEGYDMESELEDVIEVEDTIESEDETLPTSVHRVVRSSVEEGMAAMENLVKKINNAKEKAECKELKKELEEARSSNILVRMQNERVERDLYWTRVRAHEFYREMIRRGFVLKERHNEGIDVPSAPLTQAVVRRMIKKSVDATIAIERIYEVQPCYFSWCGRSCQIMKMVKFIAATLEGEIMKCNPAIFRISECAKGKKVKFIAVTLEGHALTLWNSNIATIGLETVNQMPWTEMKQLMTAVFCLVEEIQRMEHKLWKLNCRNNQNQGNVRAMTTTSIEGTVSSGSVPNVKQEETEEVHGRAYAINDAEPHGSDKSFVDTRFSSMLDIDPVKIDASYEVELADGRVVSTNTVLKGYTLNLVNHPFEIDLMPIELGTFDVIIGMYWLFKHDAIIICGEKVVRKPYGNKTLTVKSDKGMSRLKEKRLEDAPVIRDFPEVFRDHLPGLPPPRPVEFRIDLFITVGSTGVVCEKERWVFSNVFRLLRVEQVDFKNRYPLLRIDDLFDQLQGLSVYSKINLRLGYHQLRIKEEDIPITTFRTWYGYFKFQVTPFGLTNAPAVFMDMMNRVCKQYLDKFIIVFIDDILVYSKDKEEHGKHLKIILELLKKERLYAKFSKCDFWLDSVQFLGHVIDRNGVHDDPAKIEAIRN</sequence>
<dbReference type="Pfam" id="PF08284">
    <property type="entry name" value="RVP_2"/>
    <property type="match status" value="1"/>
</dbReference>
<dbReference type="InterPro" id="IPR043502">
    <property type="entry name" value="DNA/RNA_pol_sf"/>
</dbReference>
<dbReference type="EMBL" id="BKCJ010000820">
    <property type="protein sequence ID" value="GEU36533.1"/>
    <property type="molecule type" value="Genomic_DNA"/>
</dbReference>
<dbReference type="PANTHER" id="PTHR24559:SF427">
    <property type="entry name" value="RNA-DIRECTED DNA POLYMERASE"/>
    <property type="match status" value="1"/>
</dbReference>
<protein>
    <recommendedName>
        <fullName evidence="2">Reverse transcriptase domain-containing protein</fullName>
    </recommendedName>
</protein>
<reference evidence="3" key="1">
    <citation type="journal article" date="2019" name="Sci. Rep.">
        <title>Draft genome of Tanacetum cinerariifolium, the natural source of mosquito coil.</title>
        <authorList>
            <person name="Yamashiro T."/>
            <person name="Shiraishi A."/>
            <person name="Satake H."/>
            <person name="Nakayama K."/>
        </authorList>
    </citation>
    <scope>NUCLEOTIDE SEQUENCE</scope>
</reference>
<dbReference type="Gene3D" id="3.30.70.270">
    <property type="match status" value="1"/>
</dbReference>
<dbReference type="InterPro" id="IPR053134">
    <property type="entry name" value="RNA-dir_DNA_polymerase"/>
</dbReference>
<dbReference type="InterPro" id="IPR000477">
    <property type="entry name" value="RT_dom"/>
</dbReference>
<accession>A0A6L2JHP9</accession>
<dbReference type="SUPFAM" id="SSF56672">
    <property type="entry name" value="DNA/RNA polymerases"/>
    <property type="match status" value="1"/>
</dbReference>
<keyword evidence="1" id="KW-0175">Coiled coil</keyword>
<name>A0A6L2JHP9_TANCI</name>
<dbReference type="Pfam" id="PF00078">
    <property type="entry name" value="RVT_1"/>
    <property type="match status" value="1"/>
</dbReference>
<dbReference type="CDD" id="cd01647">
    <property type="entry name" value="RT_LTR"/>
    <property type="match status" value="1"/>
</dbReference>
<dbReference type="AlphaFoldDB" id="A0A6L2JHP9"/>
<gene>
    <name evidence="3" type="ORF">Tci_008511</name>
</gene>
<evidence type="ECO:0000256" key="1">
    <source>
        <dbReference type="SAM" id="Coils"/>
    </source>
</evidence>
<dbReference type="InterPro" id="IPR021109">
    <property type="entry name" value="Peptidase_aspartic_dom_sf"/>
</dbReference>
<evidence type="ECO:0000259" key="2">
    <source>
        <dbReference type="Pfam" id="PF00078"/>
    </source>
</evidence>
<dbReference type="Gene3D" id="3.10.10.10">
    <property type="entry name" value="HIV Type 1 Reverse Transcriptase, subunit A, domain 1"/>
    <property type="match status" value="1"/>
</dbReference>
<feature type="coiled-coil region" evidence="1">
    <location>
        <begin position="90"/>
        <end position="133"/>
    </location>
</feature>
<dbReference type="InterPro" id="IPR043128">
    <property type="entry name" value="Rev_trsase/Diguanyl_cyclase"/>
</dbReference>
<comment type="caution">
    <text evidence="3">The sequence shown here is derived from an EMBL/GenBank/DDBJ whole genome shotgun (WGS) entry which is preliminary data.</text>
</comment>
<dbReference type="CDD" id="cd00303">
    <property type="entry name" value="retropepsin_like"/>
    <property type="match status" value="1"/>
</dbReference>